<dbReference type="EMBL" id="LAZR01004265">
    <property type="protein sequence ID" value="KKN10212.1"/>
    <property type="molecule type" value="Genomic_DNA"/>
</dbReference>
<keyword evidence="1" id="KW-1133">Transmembrane helix</keyword>
<gene>
    <name evidence="2" type="ORF">LCGC14_1038940</name>
</gene>
<feature type="transmembrane region" description="Helical" evidence="1">
    <location>
        <begin position="58"/>
        <end position="84"/>
    </location>
</feature>
<keyword evidence="1" id="KW-0812">Transmembrane</keyword>
<evidence type="ECO:0000313" key="2">
    <source>
        <dbReference type="EMBL" id="KKN10212.1"/>
    </source>
</evidence>
<sequence>MRTPMSDISAKLRTSLSDIPSYPMRLVNFILMRGIRYLSYVLYYPWWLWRNKSLRNAVVWLLIFSALVVEFFTLSALLALLGIAANFAMSAMMMVGQFLLGCQDVRGTLVRSGDRQGSGAWYHCDDVPGEQSENESAWRGAAGGRYVDRPSWNG</sequence>
<accession>A0A0F9NDZ9</accession>
<protein>
    <submittedName>
        <fullName evidence="2">Uncharacterized protein</fullName>
    </submittedName>
</protein>
<reference evidence="2" key="1">
    <citation type="journal article" date="2015" name="Nature">
        <title>Complex archaea that bridge the gap between prokaryotes and eukaryotes.</title>
        <authorList>
            <person name="Spang A."/>
            <person name="Saw J.H."/>
            <person name="Jorgensen S.L."/>
            <person name="Zaremba-Niedzwiedzka K."/>
            <person name="Martijn J."/>
            <person name="Lind A.E."/>
            <person name="van Eijk R."/>
            <person name="Schleper C."/>
            <person name="Guy L."/>
            <person name="Ettema T.J."/>
        </authorList>
    </citation>
    <scope>NUCLEOTIDE SEQUENCE</scope>
</reference>
<comment type="caution">
    <text evidence="2">The sequence shown here is derived from an EMBL/GenBank/DDBJ whole genome shotgun (WGS) entry which is preliminary data.</text>
</comment>
<evidence type="ECO:0000256" key="1">
    <source>
        <dbReference type="SAM" id="Phobius"/>
    </source>
</evidence>
<dbReference type="AlphaFoldDB" id="A0A0F9NDZ9"/>
<feature type="transmembrane region" description="Helical" evidence="1">
    <location>
        <begin position="26"/>
        <end position="46"/>
    </location>
</feature>
<organism evidence="2">
    <name type="scientific">marine sediment metagenome</name>
    <dbReference type="NCBI Taxonomy" id="412755"/>
    <lineage>
        <taxon>unclassified sequences</taxon>
        <taxon>metagenomes</taxon>
        <taxon>ecological metagenomes</taxon>
    </lineage>
</organism>
<proteinExistence type="predicted"/>
<name>A0A0F9NDZ9_9ZZZZ</name>
<keyword evidence="1" id="KW-0472">Membrane</keyword>